<dbReference type="OrthoDB" id="5835829at2759"/>
<name>A0A8K0H3E1_9ROSA</name>
<keyword evidence="2 4" id="KW-0328">Glycosyltransferase</keyword>
<dbReference type="CDD" id="cd03784">
    <property type="entry name" value="GT1_Gtf-like"/>
    <property type="match status" value="1"/>
</dbReference>
<dbReference type="EMBL" id="VOIH02000006">
    <property type="protein sequence ID" value="KAF3445067.1"/>
    <property type="molecule type" value="Genomic_DNA"/>
</dbReference>
<evidence type="ECO:0000256" key="4">
    <source>
        <dbReference type="RuleBase" id="RU003718"/>
    </source>
</evidence>
<dbReference type="PANTHER" id="PTHR48048:SF45">
    <property type="entry name" value="GLYCOSYLTRANSFERASE"/>
    <property type="match status" value="1"/>
</dbReference>
<dbReference type="InterPro" id="IPR002213">
    <property type="entry name" value="UDP_glucos_trans"/>
</dbReference>
<keyword evidence="7" id="KW-1185">Reference proteome</keyword>
<dbReference type="GO" id="GO:0035251">
    <property type="term" value="F:UDP-glucosyltransferase activity"/>
    <property type="evidence" value="ECO:0007669"/>
    <property type="project" value="InterPro"/>
</dbReference>
<dbReference type="FunFam" id="3.40.50.2000:FF:000080">
    <property type="entry name" value="Glycosyltransferase"/>
    <property type="match status" value="1"/>
</dbReference>
<keyword evidence="3 4" id="KW-0808">Transferase</keyword>
<dbReference type="EC" id="2.4.1.-" evidence="5"/>
<dbReference type="InterPro" id="IPR035595">
    <property type="entry name" value="UDP_glycos_trans_CS"/>
</dbReference>
<proteinExistence type="inferred from homology"/>
<organism evidence="6 7">
    <name type="scientific">Rhamnella rubrinervis</name>
    <dbReference type="NCBI Taxonomy" id="2594499"/>
    <lineage>
        <taxon>Eukaryota</taxon>
        <taxon>Viridiplantae</taxon>
        <taxon>Streptophyta</taxon>
        <taxon>Embryophyta</taxon>
        <taxon>Tracheophyta</taxon>
        <taxon>Spermatophyta</taxon>
        <taxon>Magnoliopsida</taxon>
        <taxon>eudicotyledons</taxon>
        <taxon>Gunneridae</taxon>
        <taxon>Pentapetalae</taxon>
        <taxon>rosids</taxon>
        <taxon>fabids</taxon>
        <taxon>Rosales</taxon>
        <taxon>Rhamnaceae</taxon>
        <taxon>rhamnoid group</taxon>
        <taxon>Rhamneae</taxon>
        <taxon>Rhamnella</taxon>
    </lineage>
</organism>
<sequence>MKTAQLVFIPFPGIGHLASTVELAKLLVARDDRLFITVLVMNLPLDSKNGPYTKSLSSSSSMSGECIKFVDLPPVNIDTEANPMTFLVSLVEDQKPHVRNVVNKLMAKSDSSPLAGLVVDMFCTTMLDVANEFGVPTYMFFTSNAGFLGLMLHLQDLHDEQNVDTTELKNDPDAELVVPCFFNPVPAKVLPSLVLDHNAATHMFNFVRQFREMKGILVNTFVELESYAIHSLYGAKSPAVYPVGPILNLDGDQSSDIVTWLDDQPATSVVFLCFGSMGHLSERQVKEIACALEHSGLRFLWSLRQPPPKDKLMGPSDYADFKEVLPQGFLDRTDRIGKVTGWAPQVRILSHPAIGGFVSHCGWNSIMESLWYGVPIATWPLYAEQQMNAFEMVRELGLAVEIKLDYRREFTSWNDLTAVSAQEIEEGLRKLMVFDSDIRKRVKKMSQKSRMASINGGSPYSSLNHMINDVMDSLP</sequence>
<evidence type="ECO:0000313" key="7">
    <source>
        <dbReference type="Proteomes" id="UP000796880"/>
    </source>
</evidence>
<evidence type="ECO:0000256" key="1">
    <source>
        <dbReference type="ARBA" id="ARBA00009995"/>
    </source>
</evidence>
<dbReference type="FunFam" id="3.40.50.2000:FF:000056">
    <property type="entry name" value="Glycosyltransferase"/>
    <property type="match status" value="1"/>
</dbReference>
<dbReference type="AlphaFoldDB" id="A0A8K0H3E1"/>
<accession>A0A8K0H3E1</accession>
<evidence type="ECO:0000313" key="6">
    <source>
        <dbReference type="EMBL" id="KAF3445067.1"/>
    </source>
</evidence>
<dbReference type="Pfam" id="PF00201">
    <property type="entry name" value="UDPGT"/>
    <property type="match status" value="1"/>
</dbReference>
<comment type="caution">
    <text evidence="6">The sequence shown here is derived from an EMBL/GenBank/DDBJ whole genome shotgun (WGS) entry which is preliminary data.</text>
</comment>
<evidence type="ECO:0000256" key="2">
    <source>
        <dbReference type="ARBA" id="ARBA00022676"/>
    </source>
</evidence>
<dbReference type="Gene3D" id="3.40.50.2000">
    <property type="entry name" value="Glycogen Phosphorylase B"/>
    <property type="match status" value="2"/>
</dbReference>
<dbReference type="Proteomes" id="UP000796880">
    <property type="component" value="Unassembled WGS sequence"/>
</dbReference>
<dbReference type="SUPFAM" id="SSF53756">
    <property type="entry name" value="UDP-Glycosyltransferase/glycogen phosphorylase"/>
    <property type="match status" value="1"/>
</dbReference>
<gene>
    <name evidence="6" type="ORF">FNV43_RR14760</name>
</gene>
<dbReference type="InterPro" id="IPR050481">
    <property type="entry name" value="UDP-glycosyltransf_plant"/>
</dbReference>
<dbReference type="PROSITE" id="PS00375">
    <property type="entry name" value="UDPGT"/>
    <property type="match status" value="1"/>
</dbReference>
<evidence type="ECO:0000256" key="3">
    <source>
        <dbReference type="ARBA" id="ARBA00022679"/>
    </source>
</evidence>
<dbReference type="PANTHER" id="PTHR48048">
    <property type="entry name" value="GLYCOSYLTRANSFERASE"/>
    <property type="match status" value="1"/>
</dbReference>
<comment type="similarity">
    <text evidence="1 4">Belongs to the UDP-glycosyltransferase family.</text>
</comment>
<evidence type="ECO:0000256" key="5">
    <source>
        <dbReference type="RuleBase" id="RU362057"/>
    </source>
</evidence>
<reference evidence="6" key="1">
    <citation type="submission" date="2020-03" db="EMBL/GenBank/DDBJ databases">
        <title>A high-quality chromosome-level genome assembly of a woody plant with both climbing and erect habits, Rhamnella rubrinervis.</title>
        <authorList>
            <person name="Lu Z."/>
            <person name="Yang Y."/>
            <person name="Zhu X."/>
            <person name="Sun Y."/>
        </authorList>
    </citation>
    <scope>NUCLEOTIDE SEQUENCE</scope>
    <source>
        <strain evidence="6">BYM</strain>
        <tissue evidence="6">Leaf</tissue>
    </source>
</reference>
<protein>
    <recommendedName>
        <fullName evidence="5">Glycosyltransferase</fullName>
        <ecNumber evidence="5">2.4.1.-</ecNumber>
    </recommendedName>
</protein>